<dbReference type="Proteomes" id="UP001595075">
    <property type="component" value="Unassembled WGS sequence"/>
</dbReference>
<accession>A0ABR4CP18</accession>
<keyword evidence="3" id="KW-1185">Reference proteome</keyword>
<dbReference type="SUPFAM" id="SSF54909">
    <property type="entry name" value="Dimeric alpha+beta barrel"/>
    <property type="match status" value="1"/>
</dbReference>
<dbReference type="PANTHER" id="PTHR40624:SF1">
    <property type="entry name" value="BIOSYNTHESIS MONOOXYGENASE, PUTATIVE (AFU_ORTHOLOGUE AFUA_1G12025)-RELATED"/>
    <property type="match status" value="1"/>
</dbReference>
<comment type="caution">
    <text evidence="2">The sequence shown here is derived from an EMBL/GenBank/DDBJ whole genome shotgun (WGS) entry which is preliminary data.</text>
</comment>
<dbReference type="EMBL" id="JAZHXI010000005">
    <property type="protein sequence ID" value="KAL2071752.1"/>
    <property type="molecule type" value="Genomic_DNA"/>
</dbReference>
<dbReference type="InterPro" id="IPR007138">
    <property type="entry name" value="ABM_dom"/>
</dbReference>
<dbReference type="PANTHER" id="PTHR40624">
    <property type="entry name" value="BIOSYNTHESIS MONOOXYGENASE, PUTATIVE (AFU_ORTHOLOGUE AFUA_1G12025)-RELATED"/>
    <property type="match status" value="1"/>
</dbReference>
<name>A0ABR4CP18_9HELO</name>
<protein>
    <recommendedName>
        <fullName evidence="1">ABM domain-containing protein</fullName>
    </recommendedName>
</protein>
<evidence type="ECO:0000313" key="2">
    <source>
        <dbReference type="EMBL" id="KAL2071752.1"/>
    </source>
</evidence>
<organism evidence="2 3">
    <name type="scientific">Oculimacula yallundae</name>
    <dbReference type="NCBI Taxonomy" id="86028"/>
    <lineage>
        <taxon>Eukaryota</taxon>
        <taxon>Fungi</taxon>
        <taxon>Dikarya</taxon>
        <taxon>Ascomycota</taxon>
        <taxon>Pezizomycotina</taxon>
        <taxon>Leotiomycetes</taxon>
        <taxon>Helotiales</taxon>
        <taxon>Ploettnerulaceae</taxon>
        <taxon>Oculimacula</taxon>
    </lineage>
</organism>
<dbReference type="InterPro" id="IPR011008">
    <property type="entry name" value="Dimeric_a/b-barrel"/>
</dbReference>
<sequence>MKLLIFASLLCVDSTTRDKLLDLMTGVSQNAFANETGVLKFGLFFPREEPNDKLLYSIEEYANQAAFDSHLASGPVVEMFKWINSANIYSRPAEFYSLDSSPEFVTTRPELGTAKDPYVVVRQTNYLEGKRELALPAWTDVVSAASNETGSLLSGIYTDPTDSKRMFTIDVSVSKQYWLETHLRSKAYVEAKEISKSVENGTEVSILKLSGGFLYKPE</sequence>
<dbReference type="Pfam" id="PF03992">
    <property type="entry name" value="ABM"/>
    <property type="match status" value="1"/>
</dbReference>
<evidence type="ECO:0000313" key="3">
    <source>
        <dbReference type="Proteomes" id="UP001595075"/>
    </source>
</evidence>
<evidence type="ECO:0000259" key="1">
    <source>
        <dbReference type="Pfam" id="PF03992"/>
    </source>
</evidence>
<feature type="domain" description="ABM" evidence="1">
    <location>
        <begin position="16"/>
        <end position="79"/>
    </location>
</feature>
<dbReference type="Gene3D" id="3.30.70.100">
    <property type="match status" value="1"/>
</dbReference>
<proteinExistence type="predicted"/>
<reference evidence="2 3" key="1">
    <citation type="journal article" date="2024" name="Commun. Biol.">
        <title>Comparative genomic analysis of thermophilic fungi reveals convergent evolutionary adaptations and gene losses.</title>
        <authorList>
            <person name="Steindorff A.S."/>
            <person name="Aguilar-Pontes M.V."/>
            <person name="Robinson A.J."/>
            <person name="Andreopoulos B."/>
            <person name="LaButti K."/>
            <person name="Kuo A."/>
            <person name="Mondo S."/>
            <person name="Riley R."/>
            <person name="Otillar R."/>
            <person name="Haridas S."/>
            <person name="Lipzen A."/>
            <person name="Grimwood J."/>
            <person name="Schmutz J."/>
            <person name="Clum A."/>
            <person name="Reid I.D."/>
            <person name="Moisan M.C."/>
            <person name="Butler G."/>
            <person name="Nguyen T.T.M."/>
            <person name="Dewar K."/>
            <person name="Conant G."/>
            <person name="Drula E."/>
            <person name="Henrissat B."/>
            <person name="Hansel C."/>
            <person name="Singer S."/>
            <person name="Hutchinson M.I."/>
            <person name="de Vries R.P."/>
            <person name="Natvig D.O."/>
            <person name="Powell A.J."/>
            <person name="Tsang A."/>
            <person name="Grigoriev I.V."/>
        </authorList>
    </citation>
    <scope>NUCLEOTIDE SEQUENCE [LARGE SCALE GENOMIC DNA]</scope>
    <source>
        <strain evidence="2 3">CBS 494.80</strain>
    </source>
</reference>
<gene>
    <name evidence="2" type="ORF">VTL71DRAFT_12987</name>
</gene>